<gene>
    <name evidence="1" type="ORF">CS063_10315</name>
</gene>
<reference evidence="1" key="1">
    <citation type="submission" date="2017-10" db="EMBL/GenBank/DDBJ databases">
        <title>Genome sequence of cellulolytic Lachnospiraceae bacterium XHS1971 isolated from hotspring sediment.</title>
        <authorList>
            <person name="Vasudevan G."/>
            <person name="Joshi A.J."/>
            <person name="Hivarkar S."/>
            <person name="Lanjekar V.B."/>
            <person name="Dhakephalkar P.K."/>
            <person name="Dagar S."/>
        </authorList>
    </citation>
    <scope>NUCLEOTIDE SEQUENCE</scope>
    <source>
        <strain evidence="1">XHS1971</strain>
    </source>
</reference>
<comment type="caution">
    <text evidence="1">The sequence shown here is derived from an EMBL/GenBank/DDBJ whole genome shotgun (WGS) entry which is preliminary data.</text>
</comment>
<name>A0AC61DBR2_9FIRM</name>
<evidence type="ECO:0000313" key="1">
    <source>
        <dbReference type="EMBL" id="PHV70473.1"/>
    </source>
</evidence>
<proteinExistence type="predicted"/>
<accession>A0AC61DBR2</accession>
<protein>
    <submittedName>
        <fullName evidence="1">Uncharacterized protein</fullName>
    </submittedName>
</protein>
<dbReference type="Proteomes" id="UP000224460">
    <property type="component" value="Unassembled WGS sequence"/>
</dbReference>
<keyword evidence="2" id="KW-1185">Reference proteome</keyword>
<dbReference type="EMBL" id="PEDL01000010">
    <property type="protein sequence ID" value="PHV70473.1"/>
    <property type="molecule type" value="Genomic_DNA"/>
</dbReference>
<organism evidence="1 2">
    <name type="scientific">Sporanaerobium hydrogeniformans</name>
    <dbReference type="NCBI Taxonomy" id="3072179"/>
    <lineage>
        <taxon>Bacteria</taxon>
        <taxon>Bacillati</taxon>
        <taxon>Bacillota</taxon>
        <taxon>Clostridia</taxon>
        <taxon>Lachnospirales</taxon>
        <taxon>Lachnospiraceae</taxon>
        <taxon>Sporanaerobium</taxon>
    </lineage>
</organism>
<sequence>MRRTEVFDEQVKQSLNRKAEEIEISEVLFQKIKAQVIQKEEENKMGGFFKNRKMKKMIMVGAASLLSITCIAAPIILPALNSWESHGRTSFESFPTLAQVQKEVDYTPKYIDELPGGFVFKRASTENIEGKDADENTVVKAKGISFFYEPIEGSKGRILSLDTKQLAEEWMNSGEAEEIGLDDLKVYYEARTMKFVPVDYELTEQDKQDQEAGKIDISYGTDTIQVINTQAITWYEEGITYTLLDMGYELDKEQLLEMVEAVYAVE</sequence>
<evidence type="ECO:0000313" key="2">
    <source>
        <dbReference type="Proteomes" id="UP000224460"/>
    </source>
</evidence>